<dbReference type="GO" id="GO:0005886">
    <property type="term" value="C:plasma membrane"/>
    <property type="evidence" value="ECO:0007669"/>
    <property type="project" value="UniProtKB-SubCell"/>
</dbReference>
<dbReference type="CDD" id="cd03215">
    <property type="entry name" value="ABC_Carb_Monos_II"/>
    <property type="match status" value="1"/>
</dbReference>
<dbReference type="KEGG" id="obj:EIO64_15490"/>
<keyword evidence="5" id="KW-0677">Repeat</keyword>
<accession>A0A4D7ANI0</accession>
<dbReference type="PROSITE" id="PS00211">
    <property type="entry name" value="ABC_TRANSPORTER_1"/>
    <property type="match status" value="1"/>
</dbReference>
<dbReference type="InterPro" id="IPR003439">
    <property type="entry name" value="ABC_transporter-like_ATP-bd"/>
</dbReference>
<dbReference type="GO" id="GO:0016887">
    <property type="term" value="F:ATP hydrolysis activity"/>
    <property type="evidence" value="ECO:0007669"/>
    <property type="project" value="InterPro"/>
</dbReference>
<dbReference type="AlphaFoldDB" id="A0A4D7ANI0"/>
<dbReference type="FunFam" id="3.40.50.300:FF:000127">
    <property type="entry name" value="Ribose import ATP-binding protein RbsA"/>
    <property type="match status" value="1"/>
</dbReference>
<keyword evidence="2" id="KW-0813">Transport</keyword>
<keyword evidence="7 11" id="KW-0067">ATP-binding</keyword>
<evidence type="ECO:0000256" key="4">
    <source>
        <dbReference type="ARBA" id="ARBA00022597"/>
    </source>
</evidence>
<dbReference type="SMART" id="SM00382">
    <property type="entry name" value="AAA"/>
    <property type="match status" value="2"/>
</dbReference>
<evidence type="ECO:0000256" key="7">
    <source>
        <dbReference type="ARBA" id="ARBA00022840"/>
    </source>
</evidence>
<keyword evidence="12" id="KW-1185">Reference proteome</keyword>
<name>A0A4D7ANI0_9FIRM</name>
<keyword evidence="8" id="KW-1278">Translocase</keyword>
<dbReference type="CDD" id="cd03216">
    <property type="entry name" value="ABC_Carb_Monos_I"/>
    <property type="match status" value="1"/>
</dbReference>
<keyword evidence="6" id="KW-0547">Nucleotide-binding</keyword>
<dbReference type="InterPro" id="IPR017871">
    <property type="entry name" value="ABC_transporter-like_CS"/>
</dbReference>
<dbReference type="InterPro" id="IPR027417">
    <property type="entry name" value="P-loop_NTPase"/>
</dbReference>
<dbReference type="Proteomes" id="UP000298642">
    <property type="component" value="Chromosome"/>
</dbReference>
<evidence type="ECO:0000256" key="5">
    <source>
        <dbReference type="ARBA" id="ARBA00022737"/>
    </source>
</evidence>
<dbReference type="PANTHER" id="PTHR43790:SF3">
    <property type="entry name" value="D-ALLOSE IMPORT ATP-BINDING PROTEIN ALSA-RELATED"/>
    <property type="match status" value="1"/>
</dbReference>
<dbReference type="EMBL" id="CP034413">
    <property type="protein sequence ID" value="QCI61084.1"/>
    <property type="molecule type" value="Genomic_DNA"/>
</dbReference>
<comment type="subcellular location">
    <subcellularLocation>
        <location evidence="1">Cell membrane</location>
        <topology evidence="1">Peripheral membrane protein</topology>
    </subcellularLocation>
</comment>
<keyword evidence="4" id="KW-0762">Sugar transport</keyword>
<keyword evidence="9" id="KW-0472">Membrane</keyword>
<dbReference type="PANTHER" id="PTHR43790">
    <property type="entry name" value="CARBOHYDRATE TRANSPORT ATP-BINDING PROTEIN MG119-RELATED"/>
    <property type="match status" value="1"/>
</dbReference>
<evidence type="ECO:0000256" key="8">
    <source>
        <dbReference type="ARBA" id="ARBA00022967"/>
    </source>
</evidence>
<evidence type="ECO:0000256" key="2">
    <source>
        <dbReference type="ARBA" id="ARBA00022448"/>
    </source>
</evidence>
<feature type="domain" description="ABC transporter" evidence="10">
    <location>
        <begin position="1"/>
        <end position="236"/>
    </location>
</feature>
<dbReference type="Gene3D" id="3.40.50.300">
    <property type="entry name" value="P-loop containing nucleotide triphosphate hydrolases"/>
    <property type="match status" value="2"/>
</dbReference>
<dbReference type="InterPro" id="IPR003593">
    <property type="entry name" value="AAA+_ATPase"/>
</dbReference>
<protein>
    <submittedName>
        <fullName evidence="11">Sugar ABC transporter ATP-binding protein</fullName>
    </submittedName>
</protein>
<evidence type="ECO:0000259" key="10">
    <source>
        <dbReference type="PROSITE" id="PS50893"/>
    </source>
</evidence>
<reference evidence="12" key="1">
    <citation type="submission" date="2018-12" db="EMBL/GenBank/DDBJ databases">
        <title>Dusodibacter welbiota gen. nov., sp. nov., isolated from human faeces and emended description of the Oscillibacter genus.</title>
        <authorList>
            <person name="Le Roy T."/>
            <person name="Van der Smissen P."/>
            <person name="Delzenne N."/>
            <person name="Muccioli G."/>
            <person name="Collet J.F."/>
            <person name="Cani P.D."/>
        </authorList>
    </citation>
    <scope>NUCLEOTIDE SEQUENCE [LARGE SCALE GENOMIC DNA]</scope>
    <source>
        <strain evidence="12">J115</strain>
    </source>
</reference>
<dbReference type="InterPro" id="IPR050107">
    <property type="entry name" value="ABC_carbohydrate_import_ATPase"/>
</dbReference>
<evidence type="ECO:0000313" key="11">
    <source>
        <dbReference type="EMBL" id="QCI61084.1"/>
    </source>
</evidence>
<evidence type="ECO:0000256" key="6">
    <source>
        <dbReference type="ARBA" id="ARBA00022741"/>
    </source>
</evidence>
<evidence type="ECO:0000256" key="9">
    <source>
        <dbReference type="ARBA" id="ARBA00023136"/>
    </source>
</evidence>
<dbReference type="PROSITE" id="PS50893">
    <property type="entry name" value="ABC_TRANSPORTER_2"/>
    <property type="match status" value="2"/>
</dbReference>
<evidence type="ECO:0000313" key="12">
    <source>
        <dbReference type="Proteomes" id="UP000298642"/>
    </source>
</evidence>
<dbReference type="Pfam" id="PF00005">
    <property type="entry name" value="ABC_tran"/>
    <property type="match status" value="2"/>
</dbReference>
<feature type="domain" description="ABC transporter" evidence="10">
    <location>
        <begin position="244"/>
        <end position="491"/>
    </location>
</feature>
<evidence type="ECO:0000256" key="3">
    <source>
        <dbReference type="ARBA" id="ARBA00022475"/>
    </source>
</evidence>
<dbReference type="GO" id="GO:0005524">
    <property type="term" value="F:ATP binding"/>
    <property type="evidence" value="ECO:0007669"/>
    <property type="project" value="UniProtKB-KW"/>
</dbReference>
<gene>
    <name evidence="11" type="ORF">EIO64_15490</name>
</gene>
<proteinExistence type="predicted"/>
<keyword evidence="3" id="KW-1003">Cell membrane</keyword>
<evidence type="ECO:0000256" key="1">
    <source>
        <dbReference type="ARBA" id="ARBA00004202"/>
    </source>
</evidence>
<sequence>MHGIQKSFGGVKALRNIDLQVKRGSCHALLGENGAGKSTLMKVLTGIIAKDSGKILLNGEEVQIQSLRHAEELGIAIVPQELSFISYFTVAENIFYGEEPTRPLPLLIDWKKLYTACDEKLKELKIDLPSKMQAGKLNVSDQQMMVIARVLAKNANIIIMDEPTARLGHGEVTKLLKYIQYLKTCGKTIIYISHRLEEIFEICDTITVLRDGETIQTAPTSQMDSDKLINLMVNRQIKVNTTRTRKSSIGETVLSVKGLSKKGVLRDVSFEVHKGEILGMFGLVGAGRTEAVRAMLGVDRYDTAEIRLDSKPVVFKNIGQALAAGVALVPEERRKQGILPNTPIYKNVSICNLKALSRLGLIDKKKELEYAKHCTEILGVACSSVFQNVGNLSGGNQQKVVISKYIDRNIRVLILDEPTRGIDVGAKDQIYEIIEGLAQQGMAVIVISSEIPELQLMCDRICVMSQGKVTTVIDRSEFADSDNILRNAIGI</sequence>
<dbReference type="SUPFAM" id="SSF52540">
    <property type="entry name" value="P-loop containing nucleoside triphosphate hydrolases"/>
    <property type="match status" value="2"/>
</dbReference>
<organism evidence="11 12">
    <name type="scientific">Dysosmobacter welbionis</name>
    <dbReference type="NCBI Taxonomy" id="2093857"/>
    <lineage>
        <taxon>Bacteria</taxon>
        <taxon>Bacillati</taxon>
        <taxon>Bacillota</taxon>
        <taxon>Clostridia</taxon>
        <taxon>Eubacteriales</taxon>
        <taxon>Oscillospiraceae</taxon>
        <taxon>Dysosmobacter</taxon>
    </lineage>
</organism>